<dbReference type="EMBL" id="CAFABG010000071">
    <property type="protein sequence ID" value="CAB4830663.1"/>
    <property type="molecule type" value="Genomic_DNA"/>
</dbReference>
<organism evidence="6">
    <name type="scientific">freshwater metagenome</name>
    <dbReference type="NCBI Taxonomy" id="449393"/>
    <lineage>
        <taxon>unclassified sequences</taxon>
        <taxon>metagenomes</taxon>
        <taxon>ecological metagenomes</taxon>
    </lineage>
</organism>
<keyword evidence="1" id="KW-0001">2Fe-2S</keyword>
<evidence type="ECO:0000259" key="5">
    <source>
        <dbReference type="SMART" id="SM00704"/>
    </source>
</evidence>
<dbReference type="EMBL" id="CAFBSF010000065">
    <property type="protein sequence ID" value="CAB5240883.1"/>
    <property type="molecule type" value="Genomic_DNA"/>
</dbReference>
<accession>A0A6J7ACY2</accession>
<dbReference type="GO" id="GO:0051537">
    <property type="term" value="F:2 iron, 2 sulfur cluster binding"/>
    <property type="evidence" value="ECO:0007669"/>
    <property type="project" value="UniProtKB-KW"/>
</dbReference>
<evidence type="ECO:0000313" key="6">
    <source>
        <dbReference type="EMBL" id="CAB4830663.1"/>
    </source>
</evidence>
<dbReference type="GO" id="GO:0046872">
    <property type="term" value="F:metal ion binding"/>
    <property type="evidence" value="ECO:0007669"/>
    <property type="project" value="UniProtKB-KW"/>
</dbReference>
<evidence type="ECO:0000256" key="2">
    <source>
        <dbReference type="ARBA" id="ARBA00022723"/>
    </source>
</evidence>
<evidence type="ECO:0000256" key="3">
    <source>
        <dbReference type="ARBA" id="ARBA00023004"/>
    </source>
</evidence>
<dbReference type="SMART" id="SM00704">
    <property type="entry name" value="ZnF_CDGSH"/>
    <property type="match status" value="1"/>
</dbReference>
<dbReference type="GO" id="GO:0005737">
    <property type="term" value="C:cytoplasm"/>
    <property type="evidence" value="ECO:0007669"/>
    <property type="project" value="UniProtKB-ARBA"/>
</dbReference>
<keyword evidence="2" id="KW-0479">Metal-binding</keyword>
<dbReference type="InterPro" id="IPR018967">
    <property type="entry name" value="FeS-contain_CDGSH-typ"/>
</dbReference>
<dbReference type="Gene3D" id="3.40.5.90">
    <property type="entry name" value="CDGSH iron-sulfur domain, mitoNEET-type"/>
    <property type="match status" value="1"/>
</dbReference>
<dbReference type="InterPro" id="IPR042216">
    <property type="entry name" value="MitoNEET_CISD"/>
</dbReference>
<sequence>MSNARIFINPVSGSIKIIGAVDFVDREGNILETKENVKFCGCGLSKDKPNCDGSHREKLEKKN</sequence>
<dbReference type="AlphaFoldDB" id="A0A6J7ACY2"/>
<gene>
    <name evidence="6" type="ORF">UFOPK3181_00900</name>
    <name evidence="7" type="ORF">UFOPK3520_00864</name>
</gene>
<evidence type="ECO:0000256" key="1">
    <source>
        <dbReference type="ARBA" id="ARBA00022714"/>
    </source>
</evidence>
<keyword evidence="4" id="KW-0411">Iron-sulfur</keyword>
<feature type="domain" description="Iron-binding zinc finger CDGSH type" evidence="5">
    <location>
        <begin position="16"/>
        <end position="61"/>
    </location>
</feature>
<dbReference type="Pfam" id="PF09360">
    <property type="entry name" value="zf-CDGSH"/>
    <property type="match status" value="1"/>
</dbReference>
<evidence type="ECO:0000256" key="4">
    <source>
        <dbReference type="ARBA" id="ARBA00023014"/>
    </source>
</evidence>
<reference evidence="6" key="1">
    <citation type="submission" date="2020-05" db="EMBL/GenBank/DDBJ databases">
        <authorList>
            <person name="Chiriac C."/>
            <person name="Salcher M."/>
            <person name="Ghai R."/>
            <person name="Kavagutti S V."/>
        </authorList>
    </citation>
    <scope>NUCLEOTIDE SEQUENCE</scope>
</reference>
<name>A0A6J7ACY2_9ZZZZ</name>
<protein>
    <submittedName>
        <fullName evidence="6">Unannotated protein</fullName>
    </submittedName>
</protein>
<evidence type="ECO:0000313" key="7">
    <source>
        <dbReference type="EMBL" id="CAB5240883.1"/>
    </source>
</evidence>
<proteinExistence type="predicted"/>
<keyword evidence="3" id="KW-0408">Iron</keyword>